<organism evidence="1 2">
    <name type="scientific">Porites evermanni</name>
    <dbReference type="NCBI Taxonomy" id="104178"/>
    <lineage>
        <taxon>Eukaryota</taxon>
        <taxon>Metazoa</taxon>
        <taxon>Cnidaria</taxon>
        <taxon>Anthozoa</taxon>
        <taxon>Hexacorallia</taxon>
        <taxon>Scleractinia</taxon>
        <taxon>Fungiina</taxon>
        <taxon>Poritidae</taxon>
        <taxon>Porites</taxon>
    </lineage>
</organism>
<evidence type="ECO:0000313" key="2">
    <source>
        <dbReference type="Proteomes" id="UP001159427"/>
    </source>
</evidence>
<comment type="caution">
    <text evidence="1">The sequence shown here is derived from an EMBL/GenBank/DDBJ whole genome shotgun (WGS) entry which is preliminary data.</text>
</comment>
<dbReference type="PANTHER" id="PTHR33504">
    <property type="entry name" value="NADH DEHYDROGENASE (UBIQUINONE) 1 BETA SUBCOMPLEX, 4"/>
    <property type="match status" value="1"/>
</dbReference>
<dbReference type="EMBL" id="CALNXI010000055">
    <property type="protein sequence ID" value="CAH3017119.1"/>
    <property type="molecule type" value="Genomic_DNA"/>
</dbReference>
<dbReference type="PANTHER" id="PTHR33504:SF2">
    <property type="entry name" value="PROTEIN MFI"/>
    <property type="match status" value="1"/>
</dbReference>
<keyword evidence="2" id="KW-1185">Reference proteome</keyword>
<dbReference type="PROSITE" id="PS50096">
    <property type="entry name" value="IQ"/>
    <property type="match status" value="1"/>
</dbReference>
<dbReference type="InterPro" id="IPR000048">
    <property type="entry name" value="IQ_motif_EF-hand-BS"/>
</dbReference>
<dbReference type="CDD" id="cd23767">
    <property type="entry name" value="IQCD"/>
    <property type="match status" value="1"/>
</dbReference>
<name>A0ABN8LN79_9CNID</name>
<proteinExistence type="predicted"/>
<gene>
    <name evidence="1" type="ORF">PEVE_00035457</name>
</gene>
<reference evidence="1 2" key="1">
    <citation type="submission" date="2022-05" db="EMBL/GenBank/DDBJ databases">
        <authorList>
            <consortium name="Genoscope - CEA"/>
            <person name="William W."/>
        </authorList>
    </citation>
    <scope>NUCLEOTIDE SEQUENCE [LARGE SCALE GENOMIC DNA]</scope>
</reference>
<dbReference type="Proteomes" id="UP001159427">
    <property type="component" value="Unassembled WGS sequence"/>
</dbReference>
<evidence type="ECO:0000313" key="1">
    <source>
        <dbReference type="EMBL" id="CAH3017119.1"/>
    </source>
</evidence>
<dbReference type="Pfam" id="PF00612">
    <property type="entry name" value="IQ"/>
    <property type="match status" value="1"/>
</dbReference>
<accession>A0ABN8LN79</accession>
<protein>
    <submittedName>
        <fullName evidence="1">Uncharacterized protein</fullName>
    </submittedName>
</protein>
<sequence length="496" mass="57089">MFTKLSREEARKILGSVDLPGSTATNLKLALATKADRQELIASRRDEQEARIAAVTEIQRVWRGYFTRCKLFGILHPNASVMSTALGSRFIQTPSRLSDVRTITPIVPHSTPQPSSKGRSVPAYALPRTKKRYKEYCERVVAEQGPSCKLMTYTEFCALLIQEWWRSVLLKPDMPRPPPPTTDGGVSVSGAVSERVDTAGTEGSEKRQIINREEAAKIIQRSWRQHIDVQVYRYYRDLINFKSRGDPSSMLKCINPREAELLDAAAGVHIKFRLAGEKFPPNIYYKIFTHRNIVDLCANAPRDYTQATTKRLPVEFIHNKGINAEEGGYIKTYVDCEQTGWYQRWENNGWRLVSDRIMKQVDQDPVVYESALKKEQFSYNKVTRKQDLERKRKRKKVEWMKKMYKEGMLRARQGDPKTEQVVQSVAEGMLTITDTRGQDAVEDWEVDELLEWTNGLNFDQYLYDWKEVATSAGSEYLSEQTKFLPDDPFSLTLMSR</sequence>